<comment type="caution">
    <text evidence="1">The sequence shown here is derived from an EMBL/GenBank/DDBJ whole genome shotgun (WGS) entry which is preliminary data.</text>
</comment>
<evidence type="ECO:0000313" key="1">
    <source>
        <dbReference type="EMBL" id="RHN60645.1"/>
    </source>
</evidence>
<evidence type="ECO:0000313" key="2">
    <source>
        <dbReference type="Proteomes" id="UP000265566"/>
    </source>
</evidence>
<dbReference type="AlphaFoldDB" id="A0A396IAF4"/>
<reference evidence="2" key="1">
    <citation type="journal article" date="2018" name="Nat. Plants">
        <title>Whole-genome landscape of Medicago truncatula symbiotic genes.</title>
        <authorList>
            <person name="Pecrix Y."/>
            <person name="Staton S.E."/>
            <person name="Sallet E."/>
            <person name="Lelandais-Briere C."/>
            <person name="Moreau S."/>
            <person name="Carrere S."/>
            <person name="Blein T."/>
            <person name="Jardinaud M.F."/>
            <person name="Latrasse D."/>
            <person name="Zouine M."/>
            <person name="Zahm M."/>
            <person name="Kreplak J."/>
            <person name="Mayjonade B."/>
            <person name="Satge C."/>
            <person name="Perez M."/>
            <person name="Cauet S."/>
            <person name="Marande W."/>
            <person name="Chantry-Darmon C."/>
            <person name="Lopez-Roques C."/>
            <person name="Bouchez O."/>
            <person name="Berard A."/>
            <person name="Debelle F."/>
            <person name="Munos S."/>
            <person name="Bendahmane A."/>
            <person name="Berges H."/>
            <person name="Niebel A."/>
            <person name="Buitink J."/>
            <person name="Frugier F."/>
            <person name="Benhamed M."/>
            <person name="Crespi M."/>
            <person name="Gouzy J."/>
            <person name="Gamas P."/>
        </authorList>
    </citation>
    <scope>NUCLEOTIDE SEQUENCE [LARGE SCALE GENOMIC DNA]</scope>
    <source>
        <strain evidence="2">cv. Jemalong A17</strain>
    </source>
</reference>
<dbReference type="EMBL" id="PSQE01000004">
    <property type="protein sequence ID" value="RHN60645.1"/>
    <property type="molecule type" value="Genomic_DNA"/>
</dbReference>
<sequence length="47" mass="5514">MNPRRKITRKARHTVESENGKVSGINYQETMKFLHRKITGEVRCSPE</sequence>
<protein>
    <submittedName>
        <fullName evidence="1">Uncharacterized protein</fullName>
    </submittedName>
</protein>
<proteinExistence type="predicted"/>
<gene>
    <name evidence="1" type="ORF">MtrunA17_Chr4g0028101</name>
</gene>
<organism evidence="1 2">
    <name type="scientific">Medicago truncatula</name>
    <name type="common">Barrel medic</name>
    <name type="synonym">Medicago tribuloides</name>
    <dbReference type="NCBI Taxonomy" id="3880"/>
    <lineage>
        <taxon>Eukaryota</taxon>
        <taxon>Viridiplantae</taxon>
        <taxon>Streptophyta</taxon>
        <taxon>Embryophyta</taxon>
        <taxon>Tracheophyta</taxon>
        <taxon>Spermatophyta</taxon>
        <taxon>Magnoliopsida</taxon>
        <taxon>eudicotyledons</taxon>
        <taxon>Gunneridae</taxon>
        <taxon>Pentapetalae</taxon>
        <taxon>rosids</taxon>
        <taxon>fabids</taxon>
        <taxon>Fabales</taxon>
        <taxon>Fabaceae</taxon>
        <taxon>Papilionoideae</taxon>
        <taxon>50 kb inversion clade</taxon>
        <taxon>NPAAA clade</taxon>
        <taxon>Hologalegina</taxon>
        <taxon>IRL clade</taxon>
        <taxon>Trifolieae</taxon>
        <taxon>Medicago</taxon>
    </lineage>
</organism>
<dbReference type="Proteomes" id="UP000265566">
    <property type="component" value="Chromosome 4"/>
</dbReference>
<dbReference type="Gramene" id="rna22994">
    <property type="protein sequence ID" value="RHN60645.1"/>
    <property type="gene ID" value="gene22994"/>
</dbReference>
<accession>A0A396IAF4</accession>
<name>A0A396IAF4_MEDTR</name>